<proteinExistence type="predicted"/>
<organism evidence="1 2">
    <name type="scientific">candidate division CPR2 bacterium GW2011_GWC1_41_48</name>
    <dbReference type="NCBI Taxonomy" id="1618344"/>
    <lineage>
        <taxon>Bacteria</taxon>
        <taxon>Bacteria division CPR2</taxon>
    </lineage>
</organism>
<gene>
    <name evidence="1" type="ORF">UU65_C0010G0005</name>
</gene>
<dbReference type="EMBL" id="LCBL01000010">
    <property type="protein sequence ID" value="KKS08533.1"/>
    <property type="molecule type" value="Genomic_DNA"/>
</dbReference>
<accession>A0A0G0Z665</accession>
<sequence>MFVPSLLLHREAQQHERGMMTVDKPITSGITKEQLEKFRELIEVAARKAGELALKKVNPDKDGLQCLIENGDEFKSSITDAIIAKTHVLSVSILLDDDEVESSCRYPREYKGPRLIVEQINALADTFGLDPASALEYAKNLPALGSFVPEDALEWVGWFAVLSEDALARRYFPNASNPLDRYCRAVQLVNDKIAVSRPFKNCREGHIAPEYLHVHEHTIHACQKITKTQPGDIQIIAAQLGMRHRARSVRKAHKLFVANEFGLTSLMGGSIALTHPERFVYDGELDMDCAGDTCWSDTDGPFSGAPFYGCDGKHLRYGYARISRPSKEYGASTGFFPKYI</sequence>
<reference evidence="1 2" key="1">
    <citation type="journal article" date="2015" name="Nature">
        <title>rRNA introns, odd ribosomes, and small enigmatic genomes across a large radiation of phyla.</title>
        <authorList>
            <person name="Brown C.T."/>
            <person name="Hug L.A."/>
            <person name="Thomas B.C."/>
            <person name="Sharon I."/>
            <person name="Castelle C.J."/>
            <person name="Singh A."/>
            <person name="Wilkins M.J."/>
            <person name="Williams K.H."/>
            <person name="Banfield J.F."/>
        </authorList>
    </citation>
    <scope>NUCLEOTIDE SEQUENCE [LARGE SCALE GENOMIC DNA]</scope>
</reference>
<evidence type="ECO:0000313" key="2">
    <source>
        <dbReference type="Proteomes" id="UP000033869"/>
    </source>
</evidence>
<dbReference type="Proteomes" id="UP000033869">
    <property type="component" value="Unassembled WGS sequence"/>
</dbReference>
<comment type="caution">
    <text evidence="1">The sequence shown here is derived from an EMBL/GenBank/DDBJ whole genome shotgun (WGS) entry which is preliminary data.</text>
</comment>
<name>A0A0G0Z665_UNCC2</name>
<protein>
    <submittedName>
        <fullName evidence="1">Uncharacterized protein</fullName>
    </submittedName>
</protein>
<evidence type="ECO:0000313" key="1">
    <source>
        <dbReference type="EMBL" id="KKS08533.1"/>
    </source>
</evidence>
<dbReference type="AlphaFoldDB" id="A0A0G0Z665"/>